<reference evidence="4 5" key="1">
    <citation type="submission" date="2018-01" db="EMBL/GenBank/DDBJ databases">
        <title>Genomic Encyclopedia of Archaeal and Bacterial Type Strains, Phase II (KMG-II): from individual species to whole genera.</title>
        <authorList>
            <person name="Goeker M."/>
        </authorList>
    </citation>
    <scope>NUCLEOTIDE SEQUENCE [LARGE SCALE GENOMIC DNA]</scope>
    <source>
        <strain evidence="4 5">DSM 12048</strain>
    </source>
</reference>
<dbReference type="PROSITE" id="PS52050">
    <property type="entry name" value="WYL"/>
    <property type="match status" value="1"/>
</dbReference>
<dbReference type="PANTHER" id="PTHR34580">
    <property type="match status" value="1"/>
</dbReference>
<keyword evidence="2" id="KW-0804">Transcription</keyword>
<proteinExistence type="predicted"/>
<dbReference type="InterPro" id="IPR036390">
    <property type="entry name" value="WH_DNA-bd_sf"/>
</dbReference>
<dbReference type="RefSeq" id="WP_170063354.1">
    <property type="nucleotide sequence ID" value="NZ_PRDS01000002.1"/>
</dbReference>
<keyword evidence="5" id="KW-1185">Reference proteome</keyword>
<dbReference type="EMBL" id="PRDS01000002">
    <property type="protein sequence ID" value="PPB81795.1"/>
    <property type="molecule type" value="Genomic_DNA"/>
</dbReference>
<accession>A0A2S5JKL1</accession>
<name>A0A2S5JKL1_9RHOB</name>
<dbReference type="Gene3D" id="1.10.10.10">
    <property type="entry name" value="Winged helix-like DNA-binding domain superfamily/Winged helix DNA-binding domain"/>
    <property type="match status" value="1"/>
</dbReference>
<dbReference type="AlphaFoldDB" id="A0A2S5JKL1"/>
<dbReference type="InterPro" id="IPR001034">
    <property type="entry name" value="DeoR_HTH"/>
</dbReference>
<keyword evidence="1" id="KW-0805">Transcription regulation</keyword>
<feature type="domain" description="HTH deoR-type" evidence="3">
    <location>
        <begin position="3"/>
        <end position="58"/>
    </location>
</feature>
<gene>
    <name evidence="4" type="ORF">LV82_01012</name>
</gene>
<sequence length="221" mass="24328">MPRNDRLFRLLQILRDGQLHRAADLARELGVSERTIWRDMATLAERGLPIHGERGVGYVLRDPITLPPLALSRDEMEVLRLGLALVAAGADPVLSRAAATLRARISAVAPLDASETGADTFVFSSPEAARAAPHLGLIRRALREHLTLSLACGEADPIRIRPLHLEFWGKAWTLVAWSDSHNDFKVFRVDLVSSVKHDGGAFLPEPGKSVEDYLARIVTRP</sequence>
<evidence type="ECO:0000313" key="4">
    <source>
        <dbReference type="EMBL" id="PPB81795.1"/>
    </source>
</evidence>
<evidence type="ECO:0000259" key="3">
    <source>
        <dbReference type="PROSITE" id="PS51000"/>
    </source>
</evidence>
<dbReference type="InterPro" id="IPR051534">
    <property type="entry name" value="CBASS_pafABC_assoc_protein"/>
</dbReference>
<dbReference type="InterPro" id="IPR026881">
    <property type="entry name" value="WYL_dom"/>
</dbReference>
<evidence type="ECO:0000256" key="1">
    <source>
        <dbReference type="ARBA" id="ARBA00023015"/>
    </source>
</evidence>
<dbReference type="InterPro" id="IPR036388">
    <property type="entry name" value="WH-like_DNA-bd_sf"/>
</dbReference>
<dbReference type="Pfam" id="PF13280">
    <property type="entry name" value="WYL"/>
    <property type="match status" value="1"/>
</dbReference>
<dbReference type="PANTHER" id="PTHR34580:SF3">
    <property type="entry name" value="PROTEIN PAFB"/>
    <property type="match status" value="1"/>
</dbReference>
<comment type="caution">
    <text evidence="4">The sequence shown here is derived from an EMBL/GenBank/DDBJ whole genome shotgun (WGS) entry which is preliminary data.</text>
</comment>
<evidence type="ECO:0000313" key="5">
    <source>
        <dbReference type="Proteomes" id="UP000239736"/>
    </source>
</evidence>
<dbReference type="InterPro" id="IPR013196">
    <property type="entry name" value="HTH_11"/>
</dbReference>
<dbReference type="SUPFAM" id="SSF46785">
    <property type="entry name" value="Winged helix' DNA-binding domain"/>
    <property type="match status" value="1"/>
</dbReference>
<dbReference type="Proteomes" id="UP000239736">
    <property type="component" value="Unassembled WGS sequence"/>
</dbReference>
<dbReference type="Pfam" id="PF08279">
    <property type="entry name" value="HTH_11"/>
    <property type="match status" value="1"/>
</dbReference>
<protein>
    <submittedName>
        <fullName evidence="4">WYL domain-containing protein</fullName>
    </submittedName>
</protein>
<organism evidence="4 5">
    <name type="scientific">Albidovulum inexpectatum</name>
    <dbReference type="NCBI Taxonomy" id="196587"/>
    <lineage>
        <taxon>Bacteria</taxon>
        <taxon>Pseudomonadati</taxon>
        <taxon>Pseudomonadota</taxon>
        <taxon>Alphaproteobacteria</taxon>
        <taxon>Rhodobacterales</taxon>
        <taxon>Paracoccaceae</taxon>
        <taxon>Albidovulum</taxon>
    </lineage>
</organism>
<evidence type="ECO:0000256" key="2">
    <source>
        <dbReference type="ARBA" id="ARBA00023163"/>
    </source>
</evidence>
<dbReference type="GO" id="GO:0003700">
    <property type="term" value="F:DNA-binding transcription factor activity"/>
    <property type="evidence" value="ECO:0007669"/>
    <property type="project" value="InterPro"/>
</dbReference>
<dbReference type="PROSITE" id="PS51000">
    <property type="entry name" value="HTH_DEOR_2"/>
    <property type="match status" value="1"/>
</dbReference>